<feature type="region of interest" description="Disordered" evidence="1">
    <location>
        <begin position="119"/>
        <end position="178"/>
    </location>
</feature>
<evidence type="ECO:0000256" key="3">
    <source>
        <dbReference type="SAM" id="SignalP"/>
    </source>
</evidence>
<keyword evidence="3" id="KW-0732">Signal</keyword>
<proteinExistence type="predicted"/>
<evidence type="ECO:0000313" key="5">
    <source>
        <dbReference type="Proteomes" id="UP000018721"/>
    </source>
</evidence>
<evidence type="ECO:0000313" key="4">
    <source>
        <dbReference type="EMBL" id="ETI46228.1"/>
    </source>
</evidence>
<keyword evidence="2" id="KW-1133">Transmembrane helix</keyword>
<dbReference type="EMBL" id="ANIZ01001602">
    <property type="protein sequence ID" value="ETI46228.1"/>
    <property type="molecule type" value="Genomic_DNA"/>
</dbReference>
<keyword evidence="2" id="KW-0472">Membrane</keyword>
<name>V9F648_PHYNI</name>
<dbReference type="HOGENOM" id="CLU_107382_0_0_1"/>
<feature type="signal peptide" evidence="3">
    <location>
        <begin position="1"/>
        <end position="32"/>
    </location>
</feature>
<evidence type="ECO:0008006" key="6">
    <source>
        <dbReference type="Google" id="ProtNLM"/>
    </source>
</evidence>
<protein>
    <recommendedName>
        <fullName evidence="6">Elicitin</fullName>
    </recommendedName>
</protein>
<comment type="caution">
    <text evidence="4">The sequence shown here is derived from an EMBL/GenBank/DDBJ whole genome shotgun (WGS) entry which is preliminary data.</text>
</comment>
<dbReference type="Proteomes" id="UP000018721">
    <property type="component" value="Unassembled WGS sequence"/>
</dbReference>
<evidence type="ECO:0000256" key="2">
    <source>
        <dbReference type="SAM" id="Phobius"/>
    </source>
</evidence>
<feature type="non-terminal residue" evidence="4">
    <location>
        <position position="1"/>
    </location>
</feature>
<dbReference type="GO" id="GO:0005576">
    <property type="term" value="C:extracellular region"/>
    <property type="evidence" value="ECO:0007669"/>
    <property type="project" value="InterPro"/>
</dbReference>
<keyword evidence="5" id="KW-1185">Reference proteome</keyword>
<accession>V9F648</accession>
<keyword evidence="2" id="KW-0812">Transmembrane</keyword>
<reference evidence="4 5" key="1">
    <citation type="submission" date="2013-11" db="EMBL/GenBank/DDBJ databases">
        <title>The Genome Sequence of Phytophthora parasitica P1569.</title>
        <authorList>
            <consortium name="The Broad Institute Genomics Platform"/>
            <person name="Russ C."/>
            <person name="Tyler B."/>
            <person name="Panabieres F."/>
            <person name="Shan W."/>
            <person name="Tripathy S."/>
            <person name="Grunwald N."/>
            <person name="Machado M."/>
            <person name="Johnson C.S."/>
            <person name="Arredondo F."/>
            <person name="Hong C."/>
            <person name="Coffey M."/>
            <person name="Young S.K."/>
            <person name="Zeng Q."/>
            <person name="Gargeya S."/>
            <person name="Fitzgerald M."/>
            <person name="Abouelleil A."/>
            <person name="Alvarado L."/>
            <person name="Chapman S.B."/>
            <person name="Gainer-Dewar J."/>
            <person name="Goldberg J."/>
            <person name="Griggs A."/>
            <person name="Gujja S."/>
            <person name="Hansen M."/>
            <person name="Howarth C."/>
            <person name="Imamovic A."/>
            <person name="Ireland A."/>
            <person name="Larimer J."/>
            <person name="McCowan C."/>
            <person name="Murphy C."/>
            <person name="Pearson M."/>
            <person name="Poon T.W."/>
            <person name="Priest M."/>
            <person name="Roberts A."/>
            <person name="Saif S."/>
            <person name="Shea T."/>
            <person name="Sykes S."/>
            <person name="Wortman J."/>
            <person name="Nusbaum C."/>
            <person name="Birren B."/>
        </authorList>
    </citation>
    <scope>NUCLEOTIDE SEQUENCE [LARGE SCALE GENOMIC DNA]</scope>
    <source>
        <strain evidence="4 5">P1569</strain>
    </source>
</reference>
<dbReference type="eggNOG" id="ENOG502SVBU">
    <property type="taxonomic scope" value="Eukaryota"/>
</dbReference>
<feature type="compositionally biased region" description="Low complexity" evidence="1">
    <location>
        <begin position="120"/>
        <end position="178"/>
    </location>
</feature>
<dbReference type="SMART" id="SM01187">
    <property type="entry name" value="Elicitin"/>
    <property type="match status" value="1"/>
</dbReference>
<dbReference type="InterPro" id="IPR002200">
    <property type="entry name" value="Elicitin"/>
</dbReference>
<gene>
    <name evidence="4" type="ORF">F443_09380</name>
</gene>
<dbReference type="OrthoDB" id="165739at2759"/>
<feature type="transmembrane region" description="Helical" evidence="2">
    <location>
        <begin position="180"/>
        <end position="199"/>
    </location>
</feature>
<sequence>PLPTTAPLDNMKISVLFLTFIIAASSSMFAHAAECTEDDFITISEVYRQATADGTASCPDLTAAPDAADYCSYTECLRYMTSMLDDLPDCTSAGVSIKEGLQAAIDICDGGTTDMSDIVTASSSSTDSTPTTDTSSSSTSATNTASSSSAVQPTVSPSDSTTSDKITADAASGSSSASSISLAIPGVGVAMMAVIFAIGM</sequence>
<feature type="chain" id="PRO_5004775236" description="Elicitin" evidence="3">
    <location>
        <begin position="33"/>
        <end position="200"/>
    </location>
</feature>
<dbReference type="AlphaFoldDB" id="V9F648"/>
<evidence type="ECO:0000256" key="1">
    <source>
        <dbReference type="SAM" id="MobiDB-lite"/>
    </source>
</evidence>
<organism evidence="4 5">
    <name type="scientific">Phytophthora nicotianae P1569</name>
    <dbReference type="NCBI Taxonomy" id="1317065"/>
    <lineage>
        <taxon>Eukaryota</taxon>
        <taxon>Sar</taxon>
        <taxon>Stramenopiles</taxon>
        <taxon>Oomycota</taxon>
        <taxon>Peronosporomycetes</taxon>
        <taxon>Peronosporales</taxon>
        <taxon>Peronosporaceae</taxon>
        <taxon>Phytophthora</taxon>
    </lineage>
</organism>